<evidence type="ECO:0000313" key="2">
    <source>
        <dbReference type="EMBL" id="OJD18556.1"/>
    </source>
</evidence>
<sequence length="138" mass="15642">MKLWSLPAAFFAVAVMLASATAAENATPAISYFRRLHMPLPLNWLYGDKLGDRILRVFDAAYPEYNVTGWLNFVAMHCVDWYYCNTTMVYTVGNGDQKNWMGVLFQGPHATQDDFYREQGVGNSIILNRFRTDTASVA</sequence>
<reference evidence="2 3" key="1">
    <citation type="submission" date="2015-07" db="EMBL/GenBank/DDBJ databases">
        <title>Emmonsia species relationships and genome sequence.</title>
        <authorList>
            <consortium name="The Broad Institute Genomics Platform"/>
            <person name="Cuomo C.A."/>
            <person name="Munoz J.F."/>
            <person name="Imamovic A."/>
            <person name="Priest M.E."/>
            <person name="Young S."/>
            <person name="Clay O.K."/>
            <person name="McEwen J.G."/>
        </authorList>
    </citation>
    <scope>NUCLEOTIDE SEQUENCE [LARGE SCALE GENOMIC DNA]</scope>
    <source>
        <strain evidence="2 3">UAMH 9510</strain>
    </source>
</reference>
<comment type="caution">
    <text evidence="2">The sequence shown here is derived from an EMBL/GenBank/DDBJ whole genome shotgun (WGS) entry which is preliminary data.</text>
</comment>
<proteinExistence type="predicted"/>
<protein>
    <submittedName>
        <fullName evidence="2">Uncharacterized protein</fullName>
    </submittedName>
</protein>
<dbReference type="EMBL" id="LGRN01000031">
    <property type="protein sequence ID" value="OJD18556.1"/>
    <property type="molecule type" value="Genomic_DNA"/>
</dbReference>
<keyword evidence="1" id="KW-0732">Signal</keyword>
<dbReference type="AlphaFoldDB" id="A0A1J9QRP0"/>
<evidence type="ECO:0000256" key="1">
    <source>
        <dbReference type="SAM" id="SignalP"/>
    </source>
</evidence>
<dbReference type="Proteomes" id="UP000182235">
    <property type="component" value="Unassembled WGS sequence"/>
</dbReference>
<feature type="signal peptide" evidence="1">
    <location>
        <begin position="1"/>
        <end position="22"/>
    </location>
</feature>
<keyword evidence="3" id="KW-1185">Reference proteome</keyword>
<dbReference type="OrthoDB" id="4188004at2759"/>
<evidence type="ECO:0000313" key="3">
    <source>
        <dbReference type="Proteomes" id="UP000182235"/>
    </source>
</evidence>
<feature type="chain" id="PRO_5013063360" evidence="1">
    <location>
        <begin position="23"/>
        <end position="138"/>
    </location>
</feature>
<gene>
    <name evidence="2" type="ORF">AJ78_01397</name>
</gene>
<organism evidence="2 3">
    <name type="scientific">Emergomyces pasteurianus Ep9510</name>
    <dbReference type="NCBI Taxonomy" id="1447872"/>
    <lineage>
        <taxon>Eukaryota</taxon>
        <taxon>Fungi</taxon>
        <taxon>Dikarya</taxon>
        <taxon>Ascomycota</taxon>
        <taxon>Pezizomycotina</taxon>
        <taxon>Eurotiomycetes</taxon>
        <taxon>Eurotiomycetidae</taxon>
        <taxon>Onygenales</taxon>
        <taxon>Ajellomycetaceae</taxon>
        <taxon>Emergomyces</taxon>
    </lineage>
</organism>
<accession>A0A1J9QRP0</accession>
<name>A0A1J9QRP0_9EURO</name>